<comment type="caution">
    <text evidence="1">The sequence shown here is derived from an EMBL/GenBank/DDBJ whole genome shotgun (WGS) entry which is preliminary data.</text>
</comment>
<gene>
    <name evidence="1" type="ORF">HNQ64_002625</name>
</gene>
<accession>A0A7W7YLR4</accession>
<dbReference type="Proteomes" id="UP000534294">
    <property type="component" value="Unassembled WGS sequence"/>
</dbReference>
<organism evidence="1 2">
    <name type="scientific">Prosthecobacter dejongeii</name>
    <dbReference type="NCBI Taxonomy" id="48465"/>
    <lineage>
        <taxon>Bacteria</taxon>
        <taxon>Pseudomonadati</taxon>
        <taxon>Verrucomicrobiota</taxon>
        <taxon>Verrucomicrobiia</taxon>
        <taxon>Verrucomicrobiales</taxon>
        <taxon>Verrucomicrobiaceae</taxon>
        <taxon>Prosthecobacter</taxon>
    </lineage>
</organism>
<name>A0A7W7YLR4_9BACT</name>
<dbReference type="EMBL" id="JACHIF010000005">
    <property type="protein sequence ID" value="MBB5038362.1"/>
    <property type="molecule type" value="Genomic_DNA"/>
</dbReference>
<dbReference type="AlphaFoldDB" id="A0A7W7YLR4"/>
<dbReference type="RefSeq" id="WP_184209117.1">
    <property type="nucleotide sequence ID" value="NZ_JACHIF010000005.1"/>
</dbReference>
<dbReference type="InterPro" id="IPR019882">
    <property type="entry name" value="CHP03643"/>
</dbReference>
<evidence type="ECO:0000313" key="2">
    <source>
        <dbReference type="Proteomes" id="UP000534294"/>
    </source>
</evidence>
<evidence type="ECO:0000313" key="1">
    <source>
        <dbReference type="EMBL" id="MBB5038362.1"/>
    </source>
</evidence>
<keyword evidence="2" id="KW-1185">Reference proteome</keyword>
<reference evidence="1 2" key="1">
    <citation type="submission" date="2020-08" db="EMBL/GenBank/DDBJ databases">
        <title>Genomic Encyclopedia of Type Strains, Phase IV (KMG-IV): sequencing the most valuable type-strain genomes for metagenomic binning, comparative biology and taxonomic classification.</title>
        <authorList>
            <person name="Goeker M."/>
        </authorList>
    </citation>
    <scope>NUCLEOTIDE SEQUENCE [LARGE SCALE GENOMIC DNA]</scope>
    <source>
        <strain evidence="1 2">DSM 12251</strain>
    </source>
</reference>
<proteinExistence type="predicted"/>
<sequence length="78" mass="9308">MSSPDSSLIIRLAWEDRTTFEEIEERTGLTEPQVIAIMRRELKPSSFRLWRKRVSGRVTKHRKLFENRQSVEKTDFEA</sequence>
<dbReference type="NCBIfam" id="TIGR03643">
    <property type="entry name" value="TIGR03643 family protein"/>
    <property type="match status" value="1"/>
</dbReference>
<protein>
    <submittedName>
        <fullName evidence="1">Uncharacterized protein (TIGR03643 family)</fullName>
    </submittedName>
</protein>
<dbReference type="Pfam" id="PF10985">
    <property type="entry name" value="DUF2805"/>
    <property type="match status" value="1"/>
</dbReference>